<evidence type="ECO:0000313" key="2">
    <source>
        <dbReference type="EMBL" id="KAK8406356.1"/>
    </source>
</evidence>
<dbReference type="Proteomes" id="UP001487740">
    <property type="component" value="Unassembled WGS sequence"/>
</dbReference>
<proteinExistence type="predicted"/>
<comment type="caution">
    <text evidence="2">The sequence shown here is derived from an EMBL/GenBank/DDBJ whole genome shotgun (WGS) entry which is preliminary data.</text>
</comment>
<evidence type="ECO:0008006" key="4">
    <source>
        <dbReference type="Google" id="ProtNLM"/>
    </source>
</evidence>
<feature type="region of interest" description="Disordered" evidence="1">
    <location>
        <begin position="134"/>
        <end position="155"/>
    </location>
</feature>
<protein>
    <recommendedName>
        <fullName evidence="4">Retrotransposon gag domain-containing protein</fullName>
    </recommendedName>
</protein>
<organism evidence="2 3">
    <name type="scientific">Scylla paramamosain</name>
    <name type="common">Mud crab</name>
    <dbReference type="NCBI Taxonomy" id="85552"/>
    <lineage>
        <taxon>Eukaryota</taxon>
        <taxon>Metazoa</taxon>
        <taxon>Ecdysozoa</taxon>
        <taxon>Arthropoda</taxon>
        <taxon>Crustacea</taxon>
        <taxon>Multicrustacea</taxon>
        <taxon>Malacostraca</taxon>
        <taxon>Eumalacostraca</taxon>
        <taxon>Eucarida</taxon>
        <taxon>Decapoda</taxon>
        <taxon>Pleocyemata</taxon>
        <taxon>Brachyura</taxon>
        <taxon>Eubrachyura</taxon>
        <taxon>Portunoidea</taxon>
        <taxon>Portunidae</taxon>
        <taxon>Portuninae</taxon>
        <taxon>Scylla</taxon>
    </lineage>
</organism>
<dbReference type="PANTHER" id="PTHR33198:SF20">
    <property type="entry name" value="RETROTRANSPOSON GAG DOMAIN-CONTAINING PROTEIN"/>
    <property type="match status" value="1"/>
</dbReference>
<name>A0AAW0V4T9_SCYPA</name>
<gene>
    <name evidence="2" type="ORF">O3P69_007216</name>
</gene>
<accession>A0AAW0V4T9</accession>
<dbReference type="AlphaFoldDB" id="A0AAW0V4T9"/>
<keyword evidence="3" id="KW-1185">Reference proteome</keyword>
<evidence type="ECO:0000256" key="1">
    <source>
        <dbReference type="SAM" id="MobiDB-lite"/>
    </source>
</evidence>
<reference evidence="2 3" key="1">
    <citation type="submission" date="2023-03" db="EMBL/GenBank/DDBJ databases">
        <title>High-quality genome of Scylla paramamosain provides insights in environmental adaptation.</title>
        <authorList>
            <person name="Zhang L."/>
        </authorList>
    </citation>
    <scope>NUCLEOTIDE SEQUENCE [LARGE SCALE GENOMIC DNA]</scope>
    <source>
        <strain evidence="2">LZ_2023a</strain>
        <tissue evidence="2">Muscle</tissue>
    </source>
</reference>
<sequence>MVDQPCRLDADPSSPTAAKEWKHWHRTFQNFIEESGEAAPNKLRALVNCVSPSVYELIEDCVSYESAVAKLESVYVKLPNEIFARHVLATRRQQSGESLDEFLRELHKLSKDCNFKAVTAEQYREELFQDSRNCPVMTNNSSQRKKGQKEDHLWT</sequence>
<evidence type="ECO:0000313" key="3">
    <source>
        <dbReference type="Proteomes" id="UP001487740"/>
    </source>
</evidence>
<dbReference type="PANTHER" id="PTHR33198">
    <property type="entry name" value="ANK_REP_REGION DOMAIN-CONTAINING PROTEIN-RELATED"/>
    <property type="match status" value="1"/>
</dbReference>
<dbReference type="EMBL" id="JARAKH010000002">
    <property type="protein sequence ID" value="KAK8406356.1"/>
    <property type="molecule type" value="Genomic_DNA"/>
</dbReference>